<evidence type="ECO:0000256" key="1">
    <source>
        <dbReference type="SAM" id="MobiDB-lite"/>
    </source>
</evidence>
<feature type="region of interest" description="Disordered" evidence="1">
    <location>
        <begin position="80"/>
        <end position="100"/>
    </location>
</feature>
<protein>
    <submittedName>
        <fullName evidence="2">Uncharacterized protein</fullName>
    </submittedName>
</protein>
<organism evidence="2 3">
    <name type="scientific">Caerostris extrusa</name>
    <name type="common">Bark spider</name>
    <name type="synonym">Caerostris bankana</name>
    <dbReference type="NCBI Taxonomy" id="172846"/>
    <lineage>
        <taxon>Eukaryota</taxon>
        <taxon>Metazoa</taxon>
        <taxon>Ecdysozoa</taxon>
        <taxon>Arthropoda</taxon>
        <taxon>Chelicerata</taxon>
        <taxon>Arachnida</taxon>
        <taxon>Araneae</taxon>
        <taxon>Araneomorphae</taxon>
        <taxon>Entelegynae</taxon>
        <taxon>Araneoidea</taxon>
        <taxon>Araneidae</taxon>
        <taxon>Caerostris</taxon>
    </lineage>
</organism>
<evidence type="ECO:0000313" key="2">
    <source>
        <dbReference type="EMBL" id="GIX83145.1"/>
    </source>
</evidence>
<dbReference type="AlphaFoldDB" id="A0AAV4NFQ8"/>
<reference evidence="2 3" key="1">
    <citation type="submission" date="2021-06" db="EMBL/GenBank/DDBJ databases">
        <title>Caerostris extrusa draft genome.</title>
        <authorList>
            <person name="Kono N."/>
            <person name="Arakawa K."/>
        </authorList>
    </citation>
    <scope>NUCLEOTIDE SEQUENCE [LARGE SCALE GENOMIC DNA]</scope>
</reference>
<gene>
    <name evidence="2" type="ORF">CEXT_44051</name>
</gene>
<name>A0AAV4NFQ8_CAEEX</name>
<dbReference type="Proteomes" id="UP001054945">
    <property type="component" value="Unassembled WGS sequence"/>
</dbReference>
<dbReference type="EMBL" id="BPLR01003297">
    <property type="protein sequence ID" value="GIX83145.1"/>
    <property type="molecule type" value="Genomic_DNA"/>
</dbReference>
<comment type="caution">
    <text evidence="2">The sequence shown here is derived from an EMBL/GenBank/DDBJ whole genome shotgun (WGS) entry which is preliminary data.</text>
</comment>
<proteinExistence type="predicted"/>
<sequence>MVILQGLRISPWQEMWPPMALAIGGQIRESHIGDSGERPGGFQQWAVYRRLSRLLQPPRPHVEALRNARPLGTLTSDSASDVLKITGSPADGYEEAEKPA</sequence>
<accession>A0AAV4NFQ8</accession>
<keyword evidence="3" id="KW-1185">Reference proteome</keyword>
<evidence type="ECO:0000313" key="3">
    <source>
        <dbReference type="Proteomes" id="UP001054945"/>
    </source>
</evidence>